<keyword evidence="1" id="KW-0479">Metal-binding</keyword>
<dbReference type="Pfam" id="PF01753">
    <property type="entry name" value="zf-MYND"/>
    <property type="match status" value="1"/>
</dbReference>
<keyword evidence="2 4" id="KW-0863">Zinc-finger</keyword>
<accession>A0AAD3D982</accession>
<evidence type="ECO:0000259" key="6">
    <source>
        <dbReference type="PROSITE" id="PS50865"/>
    </source>
</evidence>
<feature type="compositionally biased region" description="Basic residues" evidence="5">
    <location>
        <begin position="1"/>
        <end position="10"/>
    </location>
</feature>
<keyword evidence="3" id="KW-0862">Zinc</keyword>
<evidence type="ECO:0000256" key="3">
    <source>
        <dbReference type="ARBA" id="ARBA00022833"/>
    </source>
</evidence>
<evidence type="ECO:0000313" key="7">
    <source>
        <dbReference type="EMBL" id="GFH58364.1"/>
    </source>
</evidence>
<dbReference type="InterPro" id="IPR002893">
    <property type="entry name" value="Znf_MYND"/>
</dbReference>
<comment type="caution">
    <text evidence="7">The sequence shown here is derived from an EMBL/GenBank/DDBJ whole genome shotgun (WGS) entry which is preliminary data.</text>
</comment>
<feature type="region of interest" description="Disordered" evidence="5">
    <location>
        <begin position="1"/>
        <end position="32"/>
    </location>
</feature>
<dbReference type="Gene3D" id="6.10.140.2220">
    <property type="match status" value="1"/>
</dbReference>
<dbReference type="PROSITE" id="PS50865">
    <property type="entry name" value="ZF_MYND_2"/>
    <property type="match status" value="1"/>
</dbReference>
<evidence type="ECO:0000256" key="1">
    <source>
        <dbReference type="ARBA" id="ARBA00022723"/>
    </source>
</evidence>
<keyword evidence="8" id="KW-1185">Reference proteome</keyword>
<dbReference type="AlphaFoldDB" id="A0AAD3D982"/>
<feature type="compositionally biased region" description="Polar residues" evidence="5">
    <location>
        <begin position="11"/>
        <end position="25"/>
    </location>
</feature>
<dbReference type="GO" id="GO:0008270">
    <property type="term" value="F:zinc ion binding"/>
    <property type="evidence" value="ECO:0007669"/>
    <property type="project" value="UniProtKB-KW"/>
</dbReference>
<dbReference type="EMBL" id="BLLK01000062">
    <property type="protein sequence ID" value="GFH58364.1"/>
    <property type="molecule type" value="Genomic_DNA"/>
</dbReference>
<protein>
    <recommendedName>
        <fullName evidence="6">MYND-type domain-containing protein</fullName>
    </recommendedName>
</protein>
<evidence type="ECO:0000313" key="8">
    <source>
        <dbReference type="Proteomes" id="UP001054902"/>
    </source>
</evidence>
<dbReference type="SUPFAM" id="SSF144232">
    <property type="entry name" value="HIT/MYND zinc finger-like"/>
    <property type="match status" value="1"/>
</dbReference>
<evidence type="ECO:0000256" key="2">
    <source>
        <dbReference type="ARBA" id="ARBA00022771"/>
    </source>
</evidence>
<reference evidence="7 8" key="1">
    <citation type="journal article" date="2021" name="Sci. Rep.">
        <title>The genome of the diatom Chaetoceros tenuissimus carries an ancient integrated fragment of an extant virus.</title>
        <authorList>
            <person name="Hongo Y."/>
            <person name="Kimura K."/>
            <person name="Takaki Y."/>
            <person name="Yoshida Y."/>
            <person name="Baba S."/>
            <person name="Kobayashi G."/>
            <person name="Nagasaki K."/>
            <person name="Hano T."/>
            <person name="Tomaru Y."/>
        </authorList>
    </citation>
    <scope>NUCLEOTIDE SEQUENCE [LARGE SCALE GENOMIC DNA]</scope>
    <source>
        <strain evidence="7 8">NIES-3715</strain>
    </source>
</reference>
<gene>
    <name evidence="7" type="ORF">CTEN210_14840</name>
</gene>
<sequence length="489" mass="56557">MGKKSKRRTGKQSQKIQGENASTRDTLAVPDTEEVAPKRYNVIAEEDEEEFIEFMLWSLGKNKADLTPKSFAKSAPRMAMKLIASDVSIQGLLERRKETIETIEKGIQCIEARELFKGIKIDHDEMIGEFEQQLYENLSNYVKEFKNTPISYDSFQENISKLANKGGICLDDSFYFKLSRVEFDELFRRMVEKQVSQSSQYGGTFEKIIQNYYMHPTAREESHKEADVYAQKTLVSLLKLYKEMHKCWRCNQLYGKGNETKSLNCASCKCAVYCSRECQKKHWKEGTRPHKECCQAIGSAWSAHERRKKRIGRAFKEGRIINKPVIVNDIKRECFLRPCEPLDYNICANRIFITEKYIANAAVASMNTYYQNIATLACGGKHLLFGDDTISSCLEEKIRNGYEDVISEFDPESMMENEVMELHLVAGMLQYKESDLTKECTIRSYVSVDRFITLYICYVHFDLGKETFGGTMNKFIIEMKFLEELKKST</sequence>
<evidence type="ECO:0000256" key="5">
    <source>
        <dbReference type="SAM" id="MobiDB-lite"/>
    </source>
</evidence>
<proteinExistence type="predicted"/>
<dbReference type="Proteomes" id="UP001054902">
    <property type="component" value="Unassembled WGS sequence"/>
</dbReference>
<evidence type="ECO:0000256" key="4">
    <source>
        <dbReference type="PROSITE-ProRule" id="PRU00134"/>
    </source>
</evidence>
<feature type="domain" description="MYND-type" evidence="6">
    <location>
        <begin position="247"/>
        <end position="294"/>
    </location>
</feature>
<name>A0AAD3D982_9STRA</name>
<organism evidence="7 8">
    <name type="scientific">Chaetoceros tenuissimus</name>
    <dbReference type="NCBI Taxonomy" id="426638"/>
    <lineage>
        <taxon>Eukaryota</taxon>
        <taxon>Sar</taxon>
        <taxon>Stramenopiles</taxon>
        <taxon>Ochrophyta</taxon>
        <taxon>Bacillariophyta</taxon>
        <taxon>Coscinodiscophyceae</taxon>
        <taxon>Chaetocerotophycidae</taxon>
        <taxon>Chaetocerotales</taxon>
        <taxon>Chaetocerotaceae</taxon>
        <taxon>Chaetoceros</taxon>
    </lineage>
</organism>